<reference evidence="3" key="1">
    <citation type="submission" date="2018-07" db="EMBL/GenBank/DDBJ databases">
        <authorList>
            <person name="Ashton P.M."/>
            <person name="Dallman T."/>
            <person name="Nair S."/>
            <person name="De Pinna E."/>
            <person name="Peters T."/>
            <person name="Grant K."/>
        </authorList>
    </citation>
    <scope>NUCLEOTIDE SEQUENCE</scope>
    <source>
        <strain evidence="3">245081</strain>
    </source>
</reference>
<gene>
    <name evidence="3" type="ORF">DUU06_24220</name>
</gene>
<keyword evidence="1" id="KW-0460">Magnesium</keyword>
<proteinExistence type="predicted"/>
<keyword evidence="3" id="KW-0808">Transferase</keyword>
<dbReference type="PANTHER" id="PTHR43777:SF1">
    <property type="entry name" value="MOLYBDENUM COFACTOR CYTIDYLYLTRANSFERASE"/>
    <property type="match status" value="1"/>
</dbReference>
<evidence type="ECO:0000256" key="1">
    <source>
        <dbReference type="ARBA" id="ARBA00022842"/>
    </source>
</evidence>
<protein>
    <submittedName>
        <fullName evidence="3">CTP--molybdopterin cytidylyltransferase</fullName>
    </submittedName>
</protein>
<dbReference type="EMBL" id="AAGVVM010000076">
    <property type="protein sequence ID" value="EBS5460693.1"/>
    <property type="molecule type" value="Genomic_DNA"/>
</dbReference>
<dbReference type="PANTHER" id="PTHR43777">
    <property type="entry name" value="MOLYBDENUM COFACTOR CYTIDYLYLTRANSFERASE"/>
    <property type="match status" value="1"/>
</dbReference>
<dbReference type="SUPFAM" id="SSF53448">
    <property type="entry name" value="Nucleotide-diphospho-sugar transferases"/>
    <property type="match status" value="1"/>
</dbReference>
<dbReference type="InterPro" id="IPR025877">
    <property type="entry name" value="MobA-like_NTP_Trfase"/>
</dbReference>
<feature type="domain" description="MobA-like NTP transferase" evidence="2">
    <location>
        <begin position="2"/>
        <end position="154"/>
    </location>
</feature>
<dbReference type="InterPro" id="IPR029044">
    <property type="entry name" value="Nucleotide-diphossugar_trans"/>
</dbReference>
<sequence length="191" mass="21445">MLAAGLSSRMGQWKMMMPWGEGTILDSAIENALAFCDQVILVTGFRGDELVACYQDHPAVRVVYNPAYQTGMLSSIQCGIRLIREPRFFLALGDMPEVTSDVYRTLWAYTGENTCFIPVYEQGKGHPVLLPRCAIELINNAPAGVTLRNVIKQMDMRKVPVSTQGVHWDVDTPVQYQQIARLSHKDRVVQE</sequence>
<organism evidence="3">
    <name type="scientific">Salmonella enteritidis</name>
    <dbReference type="NCBI Taxonomy" id="149539"/>
    <lineage>
        <taxon>Bacteria</taxon>
        <taxon>Pseudomonadati</taxon>
        <taxon>Pseudomonadota</taxon>
        <taxon>Gammaproteobacteria</taxon>
        <taxon>Enterobacterales</taxon>
        <taxon>Enterobacteriaceae</taxon>
        <taxon>Salmonella</taxon>
    </lineage>
</organism>
<dbReference type="GO" id="GO:0016779">
    <property type="term" value="F:nucleotidyltransferase activity"/>
    <property type="evidence" value="ECO:0007669"/>
    <property type="project" value="UniProtKB-KW"/>
</dbReference>
<dbReference type="Pfam" id="PF12804">
    <property type="entry name" value="NTP_transf_3"/>
    <property type="match status" value="1"/>
</dbReference>
<name>A0A5V0BDT1_SALEN</name>
<evidence type="ECO:0000313" key="3">
    <source>
        <dbReference type="EMBL" id="EBS5460693.1"/>
    </source>
</evidence>
<dbReference type="AlphaFoldDB" id="A0A5V0BDT1"/>
<comment type="caution">
    <text evidence="3">The sequence shown here is derived from an EMBL/GenBank/DDBJ whole genome shotgun (WGS) entry which is preliminary data.</text>
</comment>
<keyword evidence="3" id="KW-0548">Nucleotidyltransferase</keyword>
<dbReference type="CDD" id="cd04182">
    <property type="entry name" value="GT_2_like_f"/>
    <property type="match status" value="1"/>
</dbReference>
<evidence type="ECO:0000259" key="2">
    <source>
        <dbReference type="Pfam" id="PF12804"/>
    </source>
</evidence>
<accession>A0A5V0BDT1</accession>
<dbReference type="Gene3D" id="3.90.550.10">
    <property type="entry name" value="Spore Coat Polysaccharide Biosynthesis Protein SpsA, Chain A"/>
    <property type="match status" value="1"/>
</dbReference>